<dbReference type="PROSITE" id="PS50102">
    <property type="entry name" value="RRM"/>
    <property type="match status" value="1"/>
</dbReference>
<dbReference type="InterPro" id="IPR000504">
    <property type="entry name" value="RRM_dom"/>
</dbReference>
<feature type="domain" description="SAP" evidence="16">
    <location>
        <begin position="13"/>
        <end position="47"/>
    </location>
</feature>
<feature type="compositionally biased region" description="Basic and acidic residues" evidence="14">
    <location>
        <begin position="469"/>
        <end position="522"/>
    </location>
</feature>
<keyword evidence="7 13" id="KW-0694">RNA-binding</keyword>
<feature type="compositionally biased region" description="Basic and acidic residues" evidence="14">
    <location>
        <begin position="953"/>
        <end position="966"/>
    </location>
</feature>
<evidence type="ECO:0000256" key="9">
    <source>
        <dbReference type="ARBA" id="ARBA00023015"/>
    </source>
</evidence>
<keyword evidence="11" id="KW-0804">Transcription</keyword>
<keyword evidence="5" id="KW-0597">Phosphoprotein</keyword>
<keyword evidence="6" id="KW-0832">Ubl conjugation</keyword>
<evidence type="ECO:0000313" key="17">
    <source>
        <dbReference type="Proteomes" id="UP000515154"/>
    </source>
</evidence>
<dbReference type="Pfam" id="PF00076">
    <property type="entry name" value="RRM_1"/>
    <property type="match status" value="1"/>
</dbReference>
<dbReference type="InterPro" id="IPR035979">
    <property type="entry name" value="RBD_domain_sf"/>
</dbReference>
<feature type="compositionally biased region" description="Polar residues" evidence="14">
    <location>
        <begin position="258"/>
        <end position="267"/>
    </location>
</feature>
<proteinExistence type="predicted"/>
<feature type="compositionally biased region" description="Basic and acidic residues" evidence="14">
    <location>
        <begin position="89"/>
        <end position="106"/>
    </location>
</feature>
<evidence type="ECO:0000256" key="7">
    <source>
        <dbReference type="ARBA" id="ARBA00022884"/>
    </source>
</evidence>
<comment type="subcellular location">
    <subcellularLocation>
        <location evidence="1">Nucleus</location>
    </subcellularLocation>
</comment>
<dbReference type="RefSeq" id="XP_036366408.1">
    <property type="nucleotide sequence ID" value="XM_036510515.1"/>
</dbReference>
<feature type="compositionally biased region" description="Polar residues" evidence="14">
    <location>
        <begin position="190"/>
        <end position="203"/>
    </location>
</feature>
<dbReference type="GO" id="GO:0043565">
    <property type="term" value="F:sequence-specific DNA binding"/>
    <property type="evidence" value="ECO:0007669"/>
    <property type="project" value="TreeGrafter"/>
</dbReference>
<feature type="compositionally biased region" description="Low complexity" evidence="14">
    <location>
        <begin position="232"/>
        <end position="242"/>
    </location>
</feature>
<keyword evidence="3" id="KW-0678">Repressor</keyword>
<dbReference type="Pfam" id="PF02037">
    <property type="entry name" value="SAP"/>
    <property type="match status" value="1"/>
</dbReference>
<feature type="compositionally biased region" description="Basic and acidic residues" evidence="14">
    <location>
        <begin position="220"/>
        <end position="231"/>
    </location>
</feature>
<evidence type="ECO:0000256" key="11">
    <source>
        <dbReference type="ARBA" id="ARBA00023163"/>
    </source>
</evidence>
<dbReference type="GO" id="GO:0050684">
    <property type="term" value="P:regulation of mRNA processing"/>
    <property type="evidence" value="ECO:0007669"/>
    <property type="project" value="TreeGrafter"/>
</dbReference>
<feature type="compositionally biased region" description="Basic and acidic residues" evidence="14">
    <location>
        <begin position="596"/>
        <end position="615"/>
    </location>
</feature>
<feature type="compositionally biased region" description="Basic and acidic residues" evidence="14">
    <location>
        <begin position="47"/>
        <end position="64"/>
    </location>
</feature>
<dbReference type="GO" id="GO:0003723">
    <property type="term" value="F:RNA binding"/>
    <property type="evidence" value="ECO:0007669"/>
    <property type="project" value="UniProtKB-UniRule"/>
</dbReference>
<evidence type="ECO:0000256" key="10">
    <source>
        <dbReference type="ARBA" id="ARBA00023125"/>
    </source>
</evidence>
<feature type="compositionally biased region" description="Basic and acidic residues" evidence="14">
    <location>
        <begin position="557"/>
        <end position="566"/>
    </location>
</feature>
<name>A0A7E6FFR3_9MOLL</name>
<evidence type="ECO:0000256" key="8">
    <source>
        <dbReference type="ARBA" id="ARBA00022990"/>
    </source>
</evidence>
<dbReference type="SUPFAM" id="SSF54928">
    <property type="entry name" value="RNA-binding domain, RBD"/>
    <property type="match status" value="1"/>
</dbReference>
<dbReference type="CDD" id="cd12679">
    <property type="entry name" value="RRM_SAFB1_SAFB2"/>
    <property type="match status" value="1"/>
</dbReference>
<evidence type="ECO:0000259" key="16">
    <source>
        <dbReference type="PROSITE" id="PS50800"/>
    </source>
</evidence>
<dbReference type="InterPro" id="IPR012677">
    <property type="entry name" value="Nucleotide-bd_a/b_plait_sf"/>
</dbReference>
<evidence type="ECO:0000256" key="13">
    <source>
        <dbReference type="PROSITE-ProRule" id="PRU00176"/>
    </source>
</evidence>
<keyword evidence="12" id="KW-0539">Nucleus</keyword>
<keyword evidence="9" id="KW-0805">Transcription regulation</keyword>
<evidence type="ECO:0000256" key="2">
    <source>
        <dbReference type="ARBA" id="ARBA00022481"/>
    </source>
</evidence>
<dbReference type="InterPro" id="IPR003034">
    <property type="entry name" value="SAP_dom"/>
</dbReference>
<feature type="compositionally biased region" description="Basic and acidic residues" evidence="14">
    <location>
        <begin position="899"/>
        <end position="922"/>
    </location>
</feature>
<evidence type="ECO:0000256" key="3">
    <source>
        <dbReference type="ARBA" id="ARBA00022491"/>
    </source>
</evidence>
<evidence type="ECO:0000256" key="12">
    <source>
        <dbReference type="ARBA" id="ARBA00023242"/>
    </source>
</evidence>
<dbReference type="InterPro" id="IPR036361">
    <property type="entry name" value="SAP_dom_sf"/>
</dbReference>
<evidence type="ECO:0000256" key="6">
    <source>
        <dbReference type="ARBA" id="ARBA00022843"/>
    </source>
</evidence>
<dbReference type="InterPro" id="IPR034781">
    <property type="entry name" value="SAFB1_2_RBD"/>
</dbReference>
<protein>
    <submittedName>
        <fullName evidence="18">Scaffold attachment factor B1 isoform X1</fullName>
    </submittedName>
</protein>
<evidence type="ECO:0000256" key="14">
    <source>
        <dbReference type="SAM" id="MobiDB-lite"/>
    </source>
</evidence>
<evidence type="ECO:0000256" key="1">
    <source>
        <dbReference type="ARBA" id="ARBA00004123"/>
    </source>
</evidence>
<feature type="compositionally biased region" description="Low complexity" evidence="14">
    <location>
        <begin position="567"/>
        <end position="576"/>
    </location>
</feature>
<dbReference type="GO" id="GO:0006357">
    <property type="term" value="P:regulation of transcription by RNA polymerase II"/>
    <property type="evidence" value="ECO:0007669"/>
    <property type="project" value="TreeGrafter"/>
</dbReference>
<evidence type="ECO:0000256" key="5">
    <source>
        <dbReference type="ARBA" id="ARBA00022553"/>
    </source>
</evidence>
<feature type="region of interest" description="Disordered" evidence="14">
    <location>
        <begin position="456"/>
        <end position="633"/>
    </location>
</feature>
<keyword evidence="10" id="KW-0238">DNA-binding</keyword>
<reference evidence="18" key="1">
    <citation type="submission" date="2025-08" db="UniProtKB">
        <authorList>
            <consortium name="RefSeq"/>
        </authorList>
    </citation>
    <scope>IDENTIFICATION</scope>
</reference>
<feature type="compositionally biased region" description="Polar residues" evidence="14">
    <location>
        <begin position="281"/>
        <end position="290"/>
    </location>
</feature>
<feature type="domain" description="RRM" evidence="15">
    <location>
        <begin position="382"/>
        <end position="460"/>
    </location>
</feature>
<dbReference type="Proteomes" id="UP000515154">
    <property type="component" value="Linkage group LG17"/>
</dbReference>
<feature type="region of interest" description="Disordered" evidence="14">
    <location>
        <begin position="81"/>
        <end position="371"/>
    </location>
</feature>
<feature type="compositionally biased region" description="Polar residues" evidence="14">
    <location>
        <begin position="923"/>
        <end position="932"/>
    </location>
</feature>
<feature type="compositionally biased region" description="Low complexity" evidence="14">
    <location>
        <begin position="361"/>
        <end position="371"/>
    </location>
</feature>
<feature type="region of interest" description="Disordered" evidence="14">
    <location>
        <begin position="47"/>
        <end position="66"/>
    </location>
</feature>
<feature type="region of interest" description="Disordered" evidence="14">
    <location>
        <begin position="899"/>
        <end position="977"/>
    </location>
</feature>
<dbReference type="PANTHER" id="PTHR15683:SF8">
    <property type="entry name" value="SCAFFOLD ATTACHMENT FACTOR B, ISOFORM B"/>
    <property type="match status" value="1"/>
</dbReference>
<organism evidence="17 18">
    <name type="scientific">Octopus sinensis</name>
    <name type="common">East Asian common octopus</name>
    <dbReference type="NCBI Taxonomy" id="2607531"/>
    <lineage>
        <taxon>Eukaryota</taxon>
        <taxon>Metazoa</taxon>
        <taxon>Spiralia</taxon>
        <taxon>Lophotrochozoa</taxon>
        <taxon>Mollusca</taxon>
        <taxon>Cephalopoda</taxon>
        <taxon>Coleoidea</taxon>
        <taxon>Octopodiformes</taxon>
        <taxon>Octopoda</taxon>
        <taxon>Incirrata</taxon>
        <taxon>Octopodidae</taxon>
        <taxon>Octopus</taxon>
    </lineage>
</organism>
<accession>A0A7E6FFR3</accession>
<feature type="compositionally biased region" description="Basic residues" evidence="14">
    <location>
        <begin position="523"/>
        <end position="532"/>
    </location>
</feature>
<dbReference type="SMART" id="SM00513">
    <property type="entry name" value="SAP"/>
    <property type="match status" value="1"/>
</dbReference>
<dbReference type="Gene3D" id="3.30.70.330">
    <property type="match status" value="1"/>
</dbReference>
<feature type="region of interest" description="Disordered" evidence="14">
    <location>
        <begin position="810"/>
        <end position="834"/>
    </location>
</feature>
<dbReference type="InterPro" id="IPR051738">
    <property type="entry name" value="SAF_Modulators"/>
</dbReference>
<keyword evidence="2" id="KW-0488">Methylation</keyword>
<evidence type="ECO:0000256" key="4">
    <source>
        <dbReference type="ARBA" id="ARBA00022499"/>
    </source>
</evidence>
<evidence type="ECO:0000259" key="15">
    <source>
        <dbReference type="PROSITE" id="PS50102"/>
    </source>
</evidence>
<dbReference type="AlphaFoldDB" id="A0A7E6FFR3"/>
<keyword evidence="8" id="KW-0007">Acetylation</keyword>
<dbReference type="GO" id="GO:0005634">
    <property type="term" value="C:nucleus"/>
    <property type="evidence" value="ECO:0007669"/>
    <property type="project" value="UniProtKB-SubCell"/>
</dbReference>
<feature type="compositionally biased region" description="Basic and acidic residues" evidence="14">
    <location>
        <begin position="313"/>
        <end position="360"/>
    </location>
</feature>
<gene>
    <name evidence="18" type="primary">LOC115220688</name>
</gene>
<dbReference type="KEGG" id="osn:115220688"/>
<dbReference type="SUPFAM" id="SSF68906">
    <property type="entry name" value="SAP domain"/>
    <property type="match status" value="1"/>
</dbReference>
<dbReference type="PANTHER" id="PTHR15683">
    <property type="entry name" value="SCAFFOLD ATTACHMENT FACTOR B-RELATED"/>
    <property type="match status" value="1"/>
</dbReference>
<evidence type="ECO:0000313" key="18">
    <source>
        <dbReference type="RefSeq" id="XP_036366408.1"/>
    </source>
</evidence>
<dbReference type="PROSITE" id="PS50800">
    <property type="entry name" value="SAP"/>
    <property type="match status" value="1"/>
</dbReference>
<keyword evidence="17" id="KW-1185">Reference proteome</keyword>
<keyword evidence="4" id="KW-1017">Isopeptide bond</keyword>
<feature type="compositionally biased region" description="Basic and acidic residues" evidence="14">
    <location>
        <begin position="623"/>
        <end position="633"/>
    </location>
</feature>
<dbReference type="Gene3D" id="1.10.720.30">
    <property type="entry name" value="SAP domain"/>
    <property type="match status" value="1"/>
</dbReference>
<dbReference type="SMART" id="SM00360">
    <property type="entry name" value="RRM"/>
    <property type="match status" value="1"/>
</dbReference>
<sequence length="1037" mass="117827">MASASGEISSDKLIDLRVVDLRSELEKRGLDKTGVKAVLLERLEKALKSEENHKDTEGSEEKSDNLAALVNIEAFCEEKYMEENQSTEDISKSEHTTDNMDEKESETANVALTDVFLNTTNTDGYSLIPDKTSVEDLTEDRLLSSDTKPSDMLADNTFDKDQFEEELPISLDTDKDTCTDLQEEPDEPSMDTTAPPEQSSSSAETNTKEEKSEMSSSTENDTKEENNEEKSSSASVKSTTPSQKCNELKGDKVAKTALSDNLPSTPSVPHKVPFALKDTVSMDTSTTQQGEENESLIVHVDDTQNDLDADLVASKDKVRGKTEAKKTDGSKVEERAKGKTEGGQTEKKADEKKDDKDVKSKSSSASKPKIIKNIKTNDQNSRNLWVSGLATSTRATDLKVLFTKYGKVVGAKVVTNARSPGARCYGFVTMSSSHEASKCIQHLNQTELHGRMISVERARKEPTTQAKAPETKTGEKKVEKPEVKKDEKKDGDKKDGVKKVEKKDLKKDDKSRRTSSRRDDKRHTSRSSGSRHKSSDKSHAATPNKSAAKPATSLKPSTKEGSEKSAEPAAAAAAASTKEKVPSTTKPKPRGPGDPASKKDILSFAQIKKERERQRLRQRQRNRREQERRRLKKLDMARMLQQNVEREQKEEVKRLGKVREKIRLEKMKLEKMKLEKEKLLRYRMEKELLEIERRNVEMRCAEMLRSERMKLEKMKLEKEKLLRSRMEKELLEMERRDVEMHSAEMLRLERMKLEKEKLLRYRLEKELLEMERHEEEMRSAEMLRFEEMRYSAKRPHDRSGFHDRELWDEHKQSRMSASGNPSRFELPFQDESQYNEYENTDYGSERYNRREGGSRCDEHKEREMMRMEMGPFHNTRVRGEGQIDNHSRNDEKFNWVPFELRRDTGPSGEPDRRYIGPDRGCDNDQQNTSTHNRLGRNSLGDGPDQRSPWDSGSVDRKMDNWSHMHGDIGNSGMNQPNGPWLNNPMNKTGRDATGAFVNSSRSGNSGGMGQYFGRGNMFGNSQVHSGLMVSHRGGGGI</sequence>